<name>A0ABP7PJJ5_9SPHI</name>
<protein>
    <submittedName>
        <fullName evidence="3">Uncharacterized protein</fullName>
    </submittedName>
</protein>
<gene>
    <name evidence="3" type="ORF">GCM10022210_14150</name>
</gene>
<sequence>MKSDMDNREWLDDYTSLKQVNANNPFMVPSGYFNELAQHITSRIRLEELKNSSTGFNVPENYFEHLNSNIQSRVNIQAALGTDNTGFTTPEFFFDEQAGQIQSRIAIEQYVNNEAESFTVPENYFGELDDNIQSRLTIEQYAHSEDEVFAVPANYFDELSNNIQSRIAIEELMSTDAEGFEVPANYFDKLSQNILNKTVNQDAEEVEETDNVINFQEAVKKKGLVRRMFASHTIRYATAACFALILGIGVVFKSAAPTDHAHTYLHEELSTVPVAEIKSYLQLHMDANDTRTLMDGSQKVNSQSLDEDLSDYIDTN</sequence>
<evidence type="ECO:0000313" key="3">
    <source>
        <dbReference type="EMBL" id="GAA3966723.1"/>
    </source>
</evidence>
<feature type="transmembrane region" description="Helical" evidence="2">
    <location>
        <begin position="234"/>
        <end position="252"/>
    </location>
</feature>
<comment type="caution">
    <text evidence="3">The sequence shown here is derived from an EMBL/GenBank/DDBJ whole genome shotgun (WGS) entry which is preliminary data.</text>
</comment>
<feature type="region of interest" description="Disordered" evidence="1">
    <location>
        <begin position="295"/>
        <end position="316"/>
    </location>
</feature>
<evidence type="ECO:0000256" key="2">
    <source>
        <dbReference type="SAM" id="Phobius"/>
    </source>
</evidence>
<keyword evidence="2" id="KW-0812">Transmembrane</keyword>
<dbReference type="RefSeq" id="WP_259088947.1">
    <property type="nucleotide sequence ID" value="NZ_JANTYS010000004.1"/>
</dbReference>
<evidence type="ECO:0000256" key="1">
    <source>
        <dbReference type="SAM" id="MobiDB-lite"/>
    </source>
</evidence>
<proteinExistence type="predicted"/>
<keyword evidence="2" id="KW-1133">Transmembrane helix</keyword>
<reference evidence="4" key="1">
    <citation type="journal article" date="2019" name="Int. J. Syst. Evol. Microbiol.">
        <title>The Global Catalogue of Microorganisms (GCM) 10K type strain sequencing project: providing services to taxonomists for standard genome sequencing and annotation.</title>
        <authorList>
            <consortium name="The Broad Institute Genomics Platform"/>
            <consortium name="The Broad Institute Genome Sequencing Center for Infectious Disease"/>
            <person name="Wu L."/>
            <person name="Ma J."/>
        </authorList>
    </citation>
    <scope>NUCLEOTIDE SEQUENCE [LARGE SCALE GENOMIC DNA]</scope>
    <source>
        <strain evidence="4">JCM 16601</strain>
    </source>
</reference>
<keyword evidence="4" id="KW-1185">Reference proteome</keyword>
<dbReference type="EMBL" id="BAAAZC010000009">
    <property type="protein sequence ID" value="GAA3966723.1"/>
    <property type="molecule type" value="Genomic_DNA"/>
</dbReference>
<organism evidence="3 4">
    <name type="scientific">Mucilaginibacter dorajii</name>
    <dbReference type="NCBI Taxonomy" id="692994"/>
    <lineage>
        <taxon>Bacteria</taxon>
        <taxon>Pseudomonadati</taxon>
        <taxon>Bacteroidota</taxon>
        <taxon>Sphingobacteriia</taxon>
        <taxon>Sphingobacteriales</taxon>
        <taxon>Sphingobacteriaceae</taxon>
        <taxon>Mucilaginibacter</taxon>
    </lineage>
</organism>
<feature type="compositionally biased region" description="Acidic residues" evidence="1">
    <location>
        <begin position="305"/>
        <end position="316"/>
    </location>
</feature>
<keyword evidence="2" id="KW-0472">Membrane</keyword>
<accession>A0ABP7PJJ5</accession>
<dbReference type="Proteomes" id="UP001500742">
    <property type="component" value="Unassembled WGS sequence"/>
</dbReference>
<evidence type="ECO:0000313" key="4">
    <source>
        <dbReference type="Proteomes" id="UP001500742"/>
    </source>
</evidence>